<dbReference type="AlphaFoldDB" id="A0A7G1G4N7"/>
<dbReference type="RefSeq" id="WP_190615124.1">
    <property type="nucleotide sequence ID" value="NZ_AP018712.1"/>
</dbReference>
<keyword evidence="1" id="KW-0812">Transmembrane</keyword>
<dbReference type="InParanoid" id="A0A7G1G4N7"/>
<dbReference type="NCBIfam" id="TIGR03987">
    <property type="entry name" value="HsmA family protein"/>
    <property type="match status" value="1"/>
</dbReference>
<evidence type="ECO:0000256" key="1">
    <source>
        <dbReference type="SAM" id="Phobius"/>
    </source>
</evidence>
<protein>
    <submittedName>
        <fullName evidence="2">Membrane protein</fullName>
    </submittedName>
</protein>
<feature type="transmembrane region" description="Helical" evidence="1">
    <location>
        <begin position="32"/>
        <end position="54"/>
    </location>
</feature>
<dbReference type="KEGG" id="ocy:OSSY52_01250"/>
<feature type="transmembrane region" description="Helical" evidence="1">
    <location>
        <begin position="66"/>
        <end position="85"/>
    </location>
</feature>
<evidence type="ECO:0000313" key="2">
    <source>
        <dbReference type="EMBL" id="BBE29984.1"/>
    </source>
</evidence>
<dbReference type="InterPro" id="IPR023813">
    <property type="entry name" value="HsmA-like"/>
</dbReference>
<accession>A0A7G1G4N7</accession>
<name>A0A7G1G4N7_9BACT</name>
<keyword evidence="1" id="KW-0472">Membrane</keyword>
<proteinExistence type="predicted"/>
<keyword evidence="3" id="KW-1185">Reference proteome</keyword>
<feature type="transmembrane region" description="Helical" evidence="1">
    <location>
        <begin position="100"/>
        <end position="120"/>
    </location>
</feature>
<evidence type="ECO:0000313" key="3">
    <source>
        <dbReference type="Proteomes" id="UP000516361"/>
    </source>
</evidence>
<organism evidence="2 3">
    <name type="scientific">Tepiditoga spiralis</name>
    <dbReference type="NCBI Taxonomy" id="2108365"/>
    <lineage>
        <taxon>Bacteria</taxon>
        <taxon>Thermotogati</taxon>
        <taxon>Thermotogota</taxon>
        <taxon>Thermotogae</taxon>
        <taxon>Petrotogales</taxon>
        <taxon>Petrotogaceae</taxon>
        <taxon>Tepiditoga</taxon>
    </lineage>
</organism>
<dbReference type="EMBL" id="AP018712">
    <property type="protein sequence ID" value="BBE29984.1"/>
    <property type="molecule type" value="Genomic_DNA"/>
</dbReference>
<sequence>MLLSAIITIVLALIFYSWGVWGEKLKGRLTKKFLILFWIGLFFDTTGTTLMSMISEHPQPFHKITGLLAIFLMLIHALWGSVVFIKNNETWIKNFHKFSLFVWLMWLIPFLSGMIFGASAN</sequence>
<dbReference type="Proteomes" id="UP000516361">
    <property type="component" value="Chromosome"/>
</dbReference>
<reference evidence="2 3" key="1">
    <citation type="submission" date="2018-06" db="EMBL/GenBank/DDBJ databases">
        <title>Genome sequencing of Oceanotoga sp. sy52.</title>
        <authorList>
            <person name="Mori K."/>
        </authorList>
    </citation>
    <scope>NUCLEOTIDE SEQUENCE [LARGE SCALE GENOMIC DNA]</scope>
    <source>
        <strain evidence="3">sy52</strain>
    </source>
</reference>
<keyword evidence="1" id="KW-1133">Transmembrane helix</keyword>
<gene>
    <name evidence="2" type="ORF">OSSY52_01250</name>
</gene>